<proteinExistence type="predicted"/>
<dbReference type="AlphaFoldDB" id="A0A224XXD7"/>
<sequence length="112" mass="12652">MTEFLLSEVLLQAFFFIALQPLQGLGFLNNSIPDLSIFCLLPPPSHSKHPYPGFHIIRPSLPGPSHFSSSCWFVLIQSFHGPISFHSYKMSHPLQSSRFYFIQNVGGCVQPF</sequence>
<name>A0A224XXD7_9HEMI</name>
<evidence type="ECO:0000313" key="2">
    <source>
        <dbReference type="EMBL" id="JAW14588.1"/>
    </source>
</evidence>
<accession>A0A224XXD7</accession>
<feature type="chain" id="PRO_5012691404" evidence="1">
    <location>
        <begin position="25"/>
        <end position="112"/>
    </location>
</feature>
<reference evidence="2" key="1">
    <citation type="journal article" date="2018" name="PLoS Negl. Trop. Dis.">
        <title>An insight into the salivary gland and fat body transcriptome of Panstrongylus lignarius (Hemiptera: Heteroptera), the main vector of Chagas disease in Peru.</title>
        <authorList>
            <person name="Nevoa J.C."/>
            <person name="Mendes M.T."/>
            <person name="da Silva M.V."/>
            <person name="Soares S.C."/>
            <person name="Oliveira C.J.F."/>
            <person name="Ribeiro J.M.C."/>
        </authorList>
    </citation>
    <scope>NUCLEOTIDE SEQUENCE</scope>
</reference>
<protein>
    <submittedName>
        <fullName evidence="2">Putative secreted protein</fullName>
    </submittedName>
</protein>
<feature type="signal peptide" evidence="1">
    <location>
        <begin position="1"/>
        <end position="24"/>
    </location>
</feature>
<dbReference type="EMBL" id="GFTR01001838">
    <property type="protein sequence ID" value="JAW14588.1"/>
    <property type="molecule type" value="Transcribed_RNA"/>
</dbReference>
<keyword evidence="1" id="KW-0732">Signal</keyword>
<organism evidence="2">
    <name type="scientific">Panstrongylus lignarius</name>
    <dbReference type="NCBI Taxonomy" id="156445"/>
    <lineage>
        <taxon>Eukaryota</taxon>
        <taxon>Metazoa</taxon>
        <taxon>Ecdysozoa</taxon>
        <taxon>Arthropoda</taxon>
        <taxon>Hexapoda</taxon>
        <taxon>Insecta</taxon>
        <taxon>Pterygota</taxon>
        <taxon>Neoptera</taxon>
        <taxon>Paraneoptera</taxon>
        <taxon>Hemiptera</taxon>
        <taxon>Heteroptera</taxon>
        <taxon>Panheteroptera</taxon>
        <taxon>Cimicomorpha</taxon>
        <taxon>Reduviidae</taxon>
        <taxon>Triatominae</taxon>
        <taxon>Panstrongylus</taxon>
    </lineage>
</organism>
<evidence type="ECO:0000256" key="1">
    <source>
        <dbReference type="SAM" id="SignalP"/>
    </source>
</evidence>